<accession>A0A834MAE8</accession>
<evidence type="ECO:0000313" key="5">
    <source>
        <dbReference type="Proteomes" id="UP000625711"/>
    </source>
</evidence>
<evidence type="ECO:0000256" key="2">
    <source>
        <dbReference type="ARBA" id="ARBA00022827"/>
    </source>
</evidence>
<sequence>MPSKVLISTANRLYDARTIDQVGLSVKMDVDSTAVMSHVRHLRDRFTSATLRDVDSWKPEHKISGQAKFINQNTVAVNGQHYQAKSFIIAVGSTPNIIKEWKDILNDRFLTTDQIFELPQLPKSLAVIGSGVIAIELAQAFHRLGVETTIFARSNKVGILSSPKLQDMAHEELLRELNIRFETLPEQVSLENDQIKITYHNKQSQLETIFTDYLLSATGRSSLLSTLTLEKINPAYGDVKTLPIDLQTKQLGEYPIFIVGDAFSKTPLQHEAAHEGRATVQNCLNYPQVQNIKTLAPLGIVFCSPEMAIVGQTFQQLNDAKADFVTGFASYEKQSRALTLGKNQG</sequence>
<dbReference type="PANTHER" id="PTHR43014:SF4">
    <property type="entry name" value="PYRIDINE NUCLEOTIDE-DISULFIDE OXIDOREDUCTASE RCLA-RELATED"/>
    <property type="match status" value="1"/>
</dbReference>
<dbReference type="PANTHER" id="PTHR43014">
    <property type="entry name" value="MERCURIC REDUCTASE"/>
    <property type="match status" value="1"/>
</dbReference>
<dbReference type="AlphaFoldDB" id="A0A834MAE8"/>
<gene>
    <name evidence="4" type="ORF">GWI33_010029</name>
</gene>
<evidence type="ECO:0000259" key="3">
    <source>
        <dbReference type="Pfam" id="PF07992"/>
    </source>
</evidence>
<dbReference type="GO" id="GO:0003955">
    <property type="term" value="F:NAD(P)H dehydrogenase (quinone) activity"/>
    <property type="evidence" value="ECO:0007669"/>
    <property type="project" value="TreeGrafter"/>
</dbReference>
<keyword evidence="1" id="KW-0285">Flavoprotein</keyword>
<reference evidence="4" key="1">
    <citation type="submission" date="2020-08" db="EMBL/GenBank/DDBJ databases">
        <title>Genome sequencing and assembly of the red palm weevil Rhynchophorus ferrugineus.</title>
        <authorList>
            <person name="Dias G.B."/>
            <person name="Bergman C.M."/>
            <person name="Manee M."/>
        </authorList>
    </citation>
    <scope>NUCLEOTIDE SEQUENCE</scope>
    <source>
        <strain evidence="4">AA-2017</strain>
        <tissue evidence="4">Whole larva</tissue>
    </source>
</reference>
<dbReference type="SUPFAM" id="SSF55424">
    <property type="entry name" value="FAD/NAD-linked reductases, dimerisation (C-terminal) domain"/>
    <property type="match status" value="1"/>
</dbReference>
<dbReference type="OrthoDB" id="202203at2759"/>
<dbReference type="GO" id="GO:0050660">
    <property type="term" value="F:flavin adenine dinucleotide binding"/>
    <property type="evidence" value="ECO:0007669"/>
    <property type="project" value="TreeGrafter"/>
</dbReference>
<dbReference type="Pfam" id="PF07992">
    <property type="entry name" value="Pyr_redox_2"/>
    <property type="match status" value="1"/>
</dbReference>
<dbReference type="Gene3D" id="3.30.390.30">
    <property type="match status" value="1"/>
</dbReference>
<keyword evidence="5" id="KW-1185">Reference proteome</keyword>
<dbReference type="PRINTS" id="PR00411">
    <property type="entry name" value="PNDRDTASEI"/>
</dbReference>
<dbReference type="SUPFAM" id="SSF51905">
    <property type="entry name" value="FAD/NAD(P)-binding domain"/>
    <property type="match status" value="1"/>
</dbReference>
<organism evidence="4 5">
    <name type="scientific">Rhynchophorus ferrugineus</name>
    <name type="common">Red palm weevil</name>
    <name type="synonym">Curculio ferrugineus</name>
    <dbReference type="NCBI Taxonomy" id="354439"/>
    <lineage>
        <taxon>Eukaryota</taxon>
        <taxon>Metazoa</taxon>
        <taxon>Ecdysozoa</taxon>
        <taxon>Arthropoda</taxon>
        <taxon>Hexapoda</taxon>
        <taxon>Insecta</taxon>
        <taxon>Pterygota</taxon>
        <taxon>Neoptera</taxon>
        <taxon>Endopterygota</taxon>
        <taxon>Coleoptera</taxon>
        <taxon>Polyphaga</taxon>
        <taxon>Cucujiformia</taxon>
        <taxon>Curculionidae</taxon>
        <taxon>Dryophthorinae</taxon>
        <taxon>Rhynchophorus</taxon>
    </lineage>
</organism>
<dbReference type="InterPro" id="IPR023753">
    <property type="entry name" value="FAD/NAD-binding_dom"/>
</dbReference>
<feature type="domain" description="FAD/NAD(P)-binding" evidence="3">
    <location>
        <begin position="63"/>
        <end position="275"/>
    </location>
</feature>
<name>A0A834MAE8_RHYFE</name>
<dbReference type="Proteomes" id="UP000625711">
    <property type="component" value="Unassembled WGS sequence"/>
</dbReference>
<dbReference type="PRINTS" id="PR00368">
    <property type="entry name" value="FADPNR"/>
</dbReference>
<keyword evidence="2" id="KW-0274">FAD</keyword>
<proteinExistence type="predicted"/>
<comment type="caution">
    <text evidence="4">The sequence shown here is derived from an EMBL/GenBank/DDBJ whole genome shotgun (WGS) entry which is preliminary data.</text>
</comment>
<protein>
    <recommendedName>
        <fullName evidence="3">FAD/NAD(P)-binding domain-containing protein</fullName>
    </recommendedName>
</protein>
<evidence type="ECO:0000313" key="4">
    <source>
        <dbReference type="EMBL" id="KAF7276613.1"/>
    </source>
</evidence>
<dbReference type="Gene3D" id="3.50.50.60">
    <property type="entry name" value="FAD/NAD(P)-binding domain"/>
    <property type="match status" value="2"/>
</dbReference>
<evidence type="ECO:0000256" key="1">
    <source>
        <dbReference type="ARBA" id="ARBA00022630"/>
    </source>
</evidence>
<dbReference type="EMBL" id="JAACXV010006029">
    <property type="protein sequence ID" value="KAF7276613.1"/>
    <property type="molecule type" value="Genomic_DNA"/>
</dbReference>
<dbReference type="InterPro" id="IPR036188">
    <property type="entry name" value="FAD/NAD-bd_sf"/>
</dbReference>
<feature type="non-terminal residue" evidence="4">
    <location>
        <position position="345"/>
    </location>
</feature>
<dbReference type="InterPro" id="IPR016156">
    <property type="entry name" value="FAD/NAD-linked_Rdtase_dimer_sf"/>
</dbReference>